<geneLocation type="plasmid" evidence="1">
    <name>p82_LEO_65</name>
</geneLocation>
<dbReference type="InterPro" id="IPR027417">
    <property type="entry name" value="P-loop_NTPase"/>
</dbReference>
<dbReference type="Gene3D" id="3.40.50.300">
    <property type="entry name" value="P-loop containing nucleotide triphosphate hydrolases"/>
    <property type="match status" value="1"/>
</dbReference>
<dbReference type="EMBL" id="CP134843">
    <property type="protein sequence ID" value="WNL37303.1"/>
    <property type="molecule type" value="Genomic_DNA"/>
</dbReference>
<reference evidence="1" key="1">
    <citation type="submission" date="2023-09" db="EMBL/GenBank/DDBJ databases">
        <title>Arcobacter tbilisiensis sp. nov. isolated from chicken meat in Tbilisi, Georgia.</title>
        <authorList>
            <person name="Matthias R."/>
            <person name="Zautner A.E."/>
        </authorList>
    </citation>
    <scope>NUCLEOTIDE SEQUENCE</scope>
    <source>
        <strain evidence="1">LEO 65</strain>
        <plasmid evidence="1">p82_LEO_65</plasmid>
    </source>
</reference>
<evidence type="ECO:0000313" key="1">
    <source>
        <dbReference type="EMBL" id="WNL37303.1"/>
    </source>
</evidence>
<keyword evidence="1" id="KW-0614">Plasmid</keyword>
<dbReference type="AlphaFoldDB" id="A0AA96E190"/>
<organism evidence="1">
    <name type="scientific">Arcobacter sp. AZ-2023</name>
    <dbReference type="NCBI Taxonomy" id="3074453"/>
    <lineage>
        <taxon>Bacteria</taxon>
        <taxon>Pseudomonadati</taxon>
        <taxon>Campylobacterota</taxon>
        <taxon>Epsilonproteobacteria</taxon>
        <taxon>Campylobacterales</taxon>
        <taxon>Arcobacteraceae</taxon>
        <taxon>Arcobacter</taxon>
    </lineage>
</organism>
<gene>
    <name evidence="1" type="ORF">RMQ66_11235</name>
</gene>
<proteinExistence type="predicted"/>
<name>A0AA96E190_9BACT</name>
<dbReference type="SUPFAM" id="SSF52540">
    <property type="entry name" value="P-loop containing nucleoside triphosphate hydrolases"/>
    <property type="match status" value="1"/>
</dbReference>
<accession>A0AA96E190</accession>
<protein>
    <submittedName>
        <fullName evidence="1">Uncharacterized protein</fullName>
    </submittedName>
</protein>
<sequence>MKATIGFIPSKIKNSTKTTNKNKELIIPKEYTHSCAIGQTGCGKTTSYIYPNLNERISNNNGILVMDYKGKEHNAVKVLANRHNRLNDVVEIGKPWGESINIIKYMSEANLEDFIMGIIGLKDGKNDYWSSSGTNIGTACLNIIGKLENLIYEMKQINNQNSLIHNCFKTNLNSNNKDLGYLKGIPIVKNIKSLYEITASTDSLKLFGSNLDNLCSHIQDGIKNTIFTDDVDMELIDIHDKYKNILEAFCLLEDSIKKYYPSIETFVKDRSSSNTNLTSLLTAINKPLAAIATKDYLNNDNFDVIDALNNSKIVVINTQELSEEILSNYSFSIFKELQKRITKNKVCDISIFIDEAQRVVSKNFDLPIDVLREAKVELFLSYQNEDLMIEKLGAPKYQSLYKNIAHRYLFRNNEPGLSQLKSFEYKDLSKNDIEKIRLSKPMFLDDKELFEVEKEYQKKLNLHSRYGIGKEYKNMIFICDISLFEQHKVILKDVKNNNKIIDICKGIDKNRYNKLFENVCMAKIGLDSVSTNYKNNDYEDDDYEDKVLDALIIKNRKG</sequence>